<keyword evidence="3 4" id="KW-1015">Disulfide bond</keyword>
<feature type="domain" description="EGF-like" evidence="7">
    <location>
        <begin position="638"/>
        <end position="671"/>
    </location>
</feature>
<evidence type="ECO:0000256" key="2">
    <source>
        <dbReference type="ARBA" id="ARBA00022737"/>
    </source>
</evidence>
<feature type="domain" description="EGF-like" evidence="7">
    <location>
        <begin position="840"/>
        <end position="877"/>
    </location>
</feature>
<feature type="disulfide bond" evidence="4">
    <location>
        <begin position="578"/>
        <end position="588"/>
    </location>
</feature>
<dbReference type="Pfam" id="PF24329">
    <property type="entry name" value="FN-plug_TEN1-4"/>
    <property type="match status" value="1"/>
</dbReference>
<dbReference type="Pfam" id="PF25021">
    <property type="entry name" value="TEN_NHL"/>
    <property type="match status" value="1"/>
</dbReference>
<dbReference type="SUPFAM" id="SSF63829">
    <property type="entry name" value="Calcium-dependent phosphotriesterase"/>
    <property type="match status" value="1"/>
</dbReference>
<feature type="transmembrane region" description="Helical" evidence="6">
    <location>
        <begin position="363"/>
        <end position="383"/>
    </location>
</feature>
<evidence type="ECO:0000313" key="9">
    <source>
        <dbReference type="WBParaSite" id="SSTP_0000187200.1"/>
    </source>
</evidence>
<proteinExistence type="predicted"/>
<evidence type="ECO:0000256" key="3">
    <source>
        <dbReference type="ARBA" id="ARBA00023157"/>
    </source>
</evidence>
<dbReference type="Gene3D" id="2.10.25.10">
    <property type="entry name" value="Laminin"/>
    <property type="match status" value="4"/>
</dbReference>
<comment type="caution">
    <text evidence="4">Lacks conserved residue(s) required for the propagation of feature annotation.</text>
</comment>
<feature type="disulfide bond" evidence="4">
    <location>
        <begin position="867"/>
        <end position="876"/>
    </location>
</feature>
<evidence type="ECO:0000259" key="7">
    <source>
        <dbReference type="PROSITE" id="PS50026"/>
    </source>
</evidence>
<dbReference type="PANTHER" id="PTHR11219:SF69">
    <property type="entry name" value="TENEURIN-A"/>
    <property type="match status" value="1"/>
</dbReference>
<keyword evidence="6" id="KW-1133">Transmembrane helix</keyword>
<dbReference type="Pfam" id="PF25024">
    <property type="entry name" value="EGF_TEN"/>
    <property type="match status" value="1"/>
</dbReference>
<dbReference type="InterPro" id="IPR057629">
    <property type="entry name" value="Teneurin1-4_GBD"/>
</dbReference>
<dbReference type="WBParaSite" id="TCONS_00008937.p1">
    <property type="protein sequence ID" value="TCONS_00008937.p1"/>
    <property type="gene ID" value="XLOC_006805"/>
</dbReference>
<feature type="domain" description="EGF-like" evidence="7">
    <location>
        <begin position="574"/>
        <end position="605"/>
    </location>
</feature>
<dbReference type="SMART" id="SM00181">
    <property type="entry name" value="EGF"/>
    <property type="match status" value="8"/>
</dbReference>
<dbReference type="PROSITE" id="PS50026">
    <property type="entry name" value="EGF_3"/>
    <property type="match status" value="4"/>
</dbReference>
<feature type="disulfide bond" evidence="4">
    <location>
        <begin position="661"/>
        <end position="670"/>
    </location>
</feature>
<evidence type="ECO:0000256" key="6">
    <source>
        <dbReference type="SAM" id="Phobius"/>
    </source>
</evidence>
<evidence type="ECO:0000256" key="5">
    <source>
        <dbReference type="SAM" id="MobiDB-lite"/>
    </source>
</evidence>
<keyword evidence="6" id="KW-0472">Membrane</keyword>
<evidence type="ECO:0000256" key="4">
    <source>
        <dbReference type="PROSITE-ProRule" id="PRU00076"/>
    </source>
</evidence>
<dbReference type="Gene3D" id="2.180.10.10">
    <property type="entry name" value="RHS repeat-associated core"/>
    <property type="match status" value="1"/>
</dbReference>
<dbReference type="InterPro" id="IPR056822">
    <property type="entry name" value="TEN_NHL"/>
</dbReference>
<dbReference type="PROSITE" id="PS01186">
    <property type="entry name" value="EGF_2"/>
    <property type="match status" value="2"/>
</dbReference>
<dbReference type="WBParaSite" id="SSTP_0000187200.1">
    <property type="protein sequence ID" value="SSTP_0000187200.1"/>
    <property type="gene ID" value="SSTP_0000187200"/>
</dbReference>
<keyword evidence="1 4" id="KW-0245">EGF-like domain</keyword>
<feature type="disulfide bond" evidence="4">
    <location>
        <begin position="844"/>
        <end position="854"/>
    </location>
</feature>
<dbReference type="FunFam" id="2.10.25.10:FF:000013">
    <property type="entry name" value="Teneurin transmembrane protein 4"/>
    <property type="match status" value="1"/>
</dbReference>
<organism evidence="9">
    <name type="scientific">Strongyloides stercoralis</name>
    <name type="common">Threadworm</name>
    <dbReference type="NCBI Taxonomy" id="6248"/>
    <lineage>
        <taxon>Eukaryota</taxon>
        <taxon>Metazoa</taxon>
        <taxon>Ecdysozoa</taxon>
        <taxon>Nematoda</taxon>
        <taxon>Chromadorea</taxon>
        <taxon>Rhabditida</taxon>
        <taxon>Tylenchina</taxon>
        <taxon>Panagrolaimomorpha</taxon>
        <taxon>Strongyloidoidea</taxon>
        <taxon>Strongyloididae</taxon>
        <taxon>Strongyloides</taxon>
    </lineage>
</organism>
<dbReference type="InterPro" id="IPR000742">
    <property type="entry name" value="EGF"/>
</dbReference>
<dbReference type="Pfam" id="PF25020">
    <property type="entry name" value="TTR_TEN1-4"/>
    <property type="match status" value="1"/>
</dbReference>
<sequence>MEDNKLSKLYATPYQKIPESITTTTTFLPVKYNQLHVSRNNSSENNLSMKMSSISSVIDEENLNSVIEELTKRVHFLDPPDILAPLLIPAIINDKDINSLQVMPGKEKHQPAPPNWNPPPIPNTRNDNDIETRNNRDPSEGLYEEPEGIYHKDSLCEQQSLNSDNINHLPKDMHFNSLKIIKNSVKNCIDGKENEKDSNNTAEYNLDTGSVYVRKTNRGTYFIQPSNVKTSTSTLSPETNRYEKTCIGFLNGPTITHKIIMPNNGNSMYKSQQSTNFNTNIIYDPPTSSSPLMYSTEESTATSISDNFKGTGRPQSTAFFSTSRESKILNKKHGILTNDYVSGECNKIQKKENYISRINFRNVSFALAISLIISLLIIIYLLLSTTNHHNINRYTVYDPSLHSIYPKHKQIDIGYKNGVVVPLPHIFSIDEIVRADLPPGRIAYTSFDVPKDSPVNFNISVKSTARIVMYSRQTTYPTPAINDFRNIILADRLHLNLETSDFEKNRKPRSDQKKYALRTTLISQFLLSGKWYIGFLNDGDQVQPITFIVTVSSHYNGPFDSPFLNENSQLFNDNKDYCKFNCFGKGECKDSKCLCHPGFSGLYCQETSCPVLCSGNGIFSNGKCICHNGYKGYDCDMPSSWCEVPNCNNNGYCNNNGICECKEGWTGMFCDEKICENNCNDHGICKNGKCYCENGYFSSDCSKNVREIGSIKINNYQEEKNFKIKDNISNNNYGNKAALTNNNVNETSFLCNFRGIYNTTTSSCICSSGYKGRRCEEIGCSINCGEHGRCTSNNICICEDSYEGEYCEKKSCLHECNINGVCDGNGNCICKIGWNGENCLIEGCKNNCNGNGECKKSEKNNNYKCYCNDSYHGNFCEYQKEYKCDDGIDNDNDGLKDCEDPDCCGTSHCIDEGLCPNIPKPSVVAKRLSNSHGNSKSFFNKHKFLISPNSIQYYSQESSFIHDQVSIVRGRVLSHKAGPLSGVRISDETDPKLGFTLTRTGNETGIFDLMVNGGNIVSLRFMRTPFERIYKNIFVQANEIIHIGDIYLDDKIIKNENEESSRCKDIVFYHSIEPIAIPFWKLNQHSSYPNNDNHQNPVLFAESRTLFDSIPIYGTNMKLIYSSETTSNSRIFLQLIGSRYPLDLHLVHLHITVSGKEYSTILSVKQNLNYIFYWDKNSIYNEPIYGLTTAIISVGYQYKDCINSIIWKKLQIPIEGHPLRKKAISFGGWLLNNNHYYDFINNILEKGDGKRYIVNEEQRGIQVVIGGNKKREIKCSFCNKQKIDDVLLYEPRSLAIGKNGQLFIGDYNIIRNINLQDGIAFPILEFDVEDISHNYYMILNPVTGNLIISIPLKKQIIEISNFDEDMDSKKLTTNFDIIAGNGNSCPPEDFCGDDGLAEDAQLTYPKGIVVGNDGTIYFLDSRKLRIIEKDGIIKSLITEKQISKNNNCQEIFKFDDFEFTWPTSIAIDHNTGNLYILDSDIIYKLNLKNKIANVFAGQSKKCLNEKSKNKIVLFNVKHITISQHEKRLYYIELDEKSNTIIKSLSINHDYGSDLIIVSGTKGTTIPSHLAFNKASSMIFDEKNELYIGDEGNNQVKKLITIKAKFDDEKKVYKINNQESNEVYYFDKSGRHIYTFDLITGTEKIAFEYNLDTSEIDKIITSEDGILELNTNSKGEKIITSNKGFISIFTIKKCGKYKCLEEIINPDKTTVTLKYNKESSLISKTYDSKTWIFRYNENYPSTINDIISPSGQNYSIDQQLLKDNNFITEVLLNGQLFTKITVHAGQSEYINLLNHETIIQTDDRKSNFIKFKDGFTIANGEGLTSQYDRRSHPLLQENENMILKKKLVLRSVDSTKEITTKSEWKTFIKRSTKNIIESSPSKLIEVIGGRPKVNGYTLFIIEFNRTTYSDVIKNIYDNILFTISYNMERKVISVTPNIEINKKNIIPSFKKEYLKNSNILKKKSFGNFSINYLYDLRDRLMTITYSNNHLLIKRLGYSSKDTDISYKPTMIQLPNGNKYLWRYDKEGNVISLKTPGGVTEEVHKFWKMYGGMKNDYLRYYRSFPYLKNNYLLKENSKEINENFDITKIDKFLLILDGNEKVSSYITPDHEKNLFIKKDIYGKIKEINIDGNSYIYNYYKNLKDSRIKDISIYSGEEIIKRKYNYIGFLISSINETRGDNKILLNYEYDSFLRTISETFKLNGNVINHEIISYDNEYGKLIEDKNEIFKKIKKMNENYLLNEENFILYKENFIKVKYTYDEIGRVIEKEWYIKNNKYLYEKKEFGVNGELVYYMFNNTEIKKKWQLFYDINGRLRQINDKIIDKENGIVKKFNNIEYIRDKNGFIIKRGEWEFKYDVLGRLLCGKKNNLEIWYNYDNNGYIITKLIKKNNKIIDGIEFLYDKDGKLKFYWNKRDKDDIWKINYDKESGEIKSIAQNDDSYWIVTDNEKSVRYIIGNYGELIYEINYTPTGKCLRDKKPRPFILPIGFKGYIEDIDMELVFVEEYSDLLNIIIFRPLDVYTGRFLSSSINEMNPKINLLTPETISDPFGYVFEEKIKSFKFSLLDWLKYSGYDLSFIKYHFSKNTYFHNECSASKIILSSDICEGIESTNNLNNILSINDKTIEGEDKFISKAFGNEFVKNNNFDIIIVEKQNGYVNIVRKNDNENISFDILEKILTKSKYLPISSEMILNESFIVIHFIKNINSYIEKDEVLSRMISSNVRIKFLGEIKVLEFVLNSRIFKIYYCNDVKNVKENLKKEFYKKMIELKWESEKNAIKNGLHFLSKNWSFEEIKEMFQKGKVTNIKSKLKVSPTYKYLSSSLDNWYFD</sequence>
<dbReference type="PANTHER" id="PTHR11219">
    <property type="entry name" value="TENEURIN AND N-ACETYLGLUCOSAMINE-1-PHOSPHODIESTER ALPHA-N-ACETYLGLUCOSAMINIDASE"/>
    <property type="match status" value="1"/>
</dbReference>
<keyword evidence="6" id="KW-0812">Transmembrane</keyword>
<feature type="disulfide bond" evidence="4">
    <location>
        <begin position="780"/>
        <end position="790"/>
    </location>
</feature>
<accession>A0A0K0DXA5</accession>
<reference evidence="9" key="1">
    <citation type="submission" date="2015-08" db="UniProtKB">
        <authorList>
            <consortium name="WormBaseParasite"/>
        </authorList>
    </citation>
    <scope>IDENTIFICATION</scope>
</reference>
<dbReference type="Gene3D" id="2.120.10.30">
    <property type="entry name" value="TolB, C-terminal domain"/>
    <property type="match status" value="1"/>
</dbReference>
<dbReference type="InterPro" id="IPR051216">
    <property type="entry name" value="Teneurin"/>
</dbReference>
<dbReference type="GO" id="GO:0008045">
    <property type="term" value="P:motor neuron axon guidance"/>
    <property type="evidence" value="ECO:0007669"/>
    <property type="project" value="TreeGrafter"/>
</dbReference>
<dbReference type="PROSITE" id="PS00022">
    <property type="entry name" value="EGF_1"/>
    <property type="match status" value="4"/>
</dbReference>
<feature type="domain" description="EGF-like" evidence="7">
    <location>
        <begin position="776"/>
        <end position="808"/>
    </location>
</feature>
<dbReference type="STRING" id="6248.A0A0K0DXA5"/>
<feature type="disulfide bond" evidence="4">
    <location>
        <begin position="595"/>
        <end position="604"/>
    </location>
</feature>
<protein>
    <submittedName>
        <fullName evidence="9">Delta-like protein</fullName>
    </submittedName>
    <submittedName>
        <fullName evidence="10">EGF-like domain-containing protein</fullName>
    </submittedName>
</protein>
<dbReference type="InterPro" id="IPR057627">
    <property type="entry name" value="FN-plug_TEN1-4"/>
</dbReference>
<keyword evidence="2" id="KW-0677">Repeat</keyword>
<dbReference type="InterPro" id="IPR056823">
    <property type="entry name" value="TEN-like_YD-shell"/>
</dbReference>
<keyword evidence="8" id="KW-1185">Reference proteome</keyword>
<feature type="region of interest" description="Disordered" evidence="5">
    <location>
        <begin position="104"/>
        <end position="144"/>
    </location>
</feature>
<feature type="disulfide bond" evidence="4">
    <location>
        <begin position="848"/>
        <end position="865"/>
    </location>
</feature>
<dbReference type="InterPro" id="IPR056820">
    <property type="entry name" value="TEN_TTR-like"/>
</dbReference>
<feature type="compositionally biased region" description="Basic and acidic residues" evidence="5">
    <location>
        <begin position="126"/>
        <end position="139"/>
    </location>
</feature>
<dbReference type="Pfam" id="PF25023">
    <property type="entry name" value="TEN_YD-shell"/>
    <property type="match status" value="1"/>
</dbReference>
<evidence type="ECO:0000313" key="10">
    <source>
        <dbReference type="WBParaSite" id="TCONS_00008937.p1"/>
    </source>
</evidence>
<dbReference type="InterPro" id="IPR011042">
    <property type="entry name" value="6-blade_b-propeller_TolB-like"/>
</dbReference>
<evidence type="ECO:0000256" key="1">
    <source>
        <dbReference type="ARBA" id="ARBA00022536"/>
    </source>
</evidence>
<dbReference type="Pfam" id="PF23093">
    <property type="entry name" value="GBD_Tenm3"/>
    <property type="match status" value="1"/>
</dbReference>
<evidence type="ECO:0000313" key="8">
    <source>
        <dbReference type="Proteomes" id="UP000035681"/>
    </source>
</evidence>
<dbReference type="Proteomes" id="UP000035681">
    <property type="component" value="Unplaced"/>
</dbReference>
<feature type="disulfide bond" evidence="4">
    <location>
        <begin position="798"/>
        <end position="807"/>
    </location>
</feature>
<name>A0A0K0DXA5_STRER</name>
<feature type="compositionally biased region" description="Pro residues" evidence="5">
    <location>
        <begin position="111"/>
        <end position="122"/>
    </location>
</feature>